<feature type="transmembrane region" description="Helical" evidence="3">
    <location>
        <begin position="58"/>
        <end position="79"/>
    </location>
</feature>
<dbReference type="Proteomes" id="UP000605568">
    <property type="component" value="Unassembled WGS sequence"/>
</dbReference>
<protein>
    <recommendedName>
        <fullName evidence="8">Bacterial transcriptional activator domain-containing protein</fullName>
    </recommendedName>
</protein>
<proteinExistence type="inferred from homology"/>
<organism evidence="6 7">
    <name type="scientific">Lentzea cavernae</name>
    <dbReference type="NCBI Taxonomy" id="2020703"/>
    <lineage>
        <taxon>Bacteria</taxon>
        <taxon>Bacillati</taxon>
        <taxon>Actinomycetota</taxon>
        <taxon>Actinomycetes</taxon>
        <taxon>Pseudonocardiales</taxon>
        <taxon>Pseudonocardiaceae</taxon>
        <taxon>Lentzea</taxon>
    </lineage>
</organism>
<dbReference type="PANTHER" id="PTHR35807">
    <property type="entry name" value="TRANSCRIPTIONAL REGULATOR REDD-RELATED"/>
    <property type="match status" value="1"/>
</dbReference>
<comment type="similarity">
    <text evidence="1">Belongs to the AfsR/DnrI/RedD regulatory family.</text>
</comment>
<evidence type="ECO:0000256" key="1">
    <source>
        <dbReference type="ARBA" id="ARBA00005820"/>
    </source>
</evidence>
<dbReference type="InterPro" id="IPR011990">
    <property type="entry name" value="TPR-like_helical_dom_sf"/>
</dbReference>
<feature type="transmembrane region" description="Helical" evidence="3">
    <location>
        <begin position="100"/>
        <end position="121"/>
    </location>
</feature>
<sequence>MNRCARSVGSLLALLALAVLLVGLPWALVHFVGWPLPDHVPTWEEVEATLLDPMSNEFVINVLVVVCWIAWFRFALGVLQSVFDLVQDITWSPDRVHGPIRSAAATLVAAVLLTLVTNRALAAGSVAVTDVPTSQPQAVVATVRVMPGSVLPSDRSVVDRAASAPHGHVRVVEEVRLPHNGIYDSMWRIAERVYGPGGGARWPELFELNRGVEQADGRSLVDPDHVRPGWKIAAYIPETQAESPQQVPPPAGVVPPTETPVPAEIVPESDGGWVEPGIDLMTGVYISTGAAGVISGVLVASQMRRRRRYRIGSGERSDLERPRAPVVVALREAHRVEPNGKREERELVDLEPRAESPRVPAPLGVRRGREFVLNLASVHGLGLIGAGAAAAVRALLLHLLTTQSSAGNLRVLVPAEDLRSVFGRNDVQDMPNAVEVVASLDTALDQMETAILTRARRVLDEQETNAAVVLIASPAAHAHRRVQAVLDNGSVLGLAGILLGQWSAGATVAVQANGTVSASSQALRDKLAGIRLFTLPAPDASDLIAVLREAESDQAVPETAGVEGEHELSTSVTVTQRSRLTIKVFGRFRLSFDTVGAEARELSELLTPKQREVLVYLALHPEGVRREALNEAVWPDSRPPRPYNSFHNTLSVLRRVLSDATNGSMANVVVNALGRYQLSHEFVTVDLWQFRQTLERARAADTDRKIQLQGAVDLYEGDLAEDLSTPWIEPFREAARRDALDAYGALIHLHGKASPETVLELLERARMLDQYNEGIYRDIMRTQAQLGQYTAVPRTLALLTSVLREIDELPSPDSGDLAELLQRRGNAPVLAS</sequence>
<dbReference type="InterPro" id="IPR016032">
    <property type="entry name" value="Sig_transdc_resp-reg_C-effctor"/>
</dbReference>
<evidence type="ECO:0000313" key="6">
    <source>
        <dbReference type="EMBL" id="GHH62457.1"/>
    </source>
</evidence>
<feature type="transmembrane region" description="Helical" evidence="3">
    <location>
        <begin position="280"/>
        <end position="300"/>
    </location>
</feature>
<dbReference type="InterPro" id="IPR001867">
    <property type="entry name" value="OmpR/PhoB-type_DNA-bd"/>
</dbReference>
<dbReference type="EMBL" id="BNAR01000028">
    <property type="protein sequence ID" value="GHH62457.1"/>
    <property type="molecule type" value="Genomic_DNA"/>
</dbReference>
<name>A0ABQ3MXJ7_9PSEU</name>
<keyword evidence="2" id="KW-0238">DNA-binding</keyword>
<evidence type="ECO:0008006" key="8">
    <source>
        <dbReference type="Google" id="ProtNLM"/>
    </source>
</evidence>
<accession>A0ABQ3MXJ7</accession>
<dbReference type="Pfam" id="PF03704">
    <property type="entry name" value="BTAD"/>
    <property type="match status" value="1"/>
</dbReference>
<feature type="transmembrane region" description="Helical" evidence="3">
    <location>
        <begin position="371"/>
        <end position="396"/>
    </location>
</feature>
<evidence type="ECO:0000256" key="3">
    <source>
        <dbReference type="SAM" id="Phobius"/>
    </source>
</evidence>
<feature type="domain" description="OmpR/PhoB-type" evidence="4">
    <location>
        <begin position="600"/>
        <end position="678"/>
    </location>
</feature>
<dbReference type="InterPro" id="IPR005158">
    <property type="entry name" value="BTAD"/>
</dbReference>
<feature type="domain" description="Bacterial transcriptional activator" evidence="5">
    <location>
        <begin position="685"/>
        <end position="821"/>
    </location>
</feature>
<dbReference type="SMART" id="SM01043">
    <property type="entry name" value="BTAD"/>
    <property type="match status" value="1"/>
</dbReference>
<dbReference type="InterPro" id="IPR051677">
    <property type="entry name" value="AfsR-DnrI-RedD_regulator"/>
</dbReference>
<keyword evidence="3" id="KW-1133">Transmembrane helix</keyword>
<comment type="caution">
    <text evidence="6">The sequence shown here is derived from an EMBL/GenBank/DDBJ whole genome shotgun (WGS) entry which is preliminary data.</text>
</comment>
<evidence type="ECO:0000256" key="2">
    <source>
        <dbReference type="ARBA" id="ARBA00023125"/>
    </source>
</evidence>
<keyword evidence="3" id="KW-0812">Transmembrane</keyword>
<keyword evidence="3" id="KW-0472">Membrane</keyword>
<evidence type="ECO:0000313" key="7">
    <source>
        <dbReference type="Proteomes" id="UP000605568"/>
    </source>
</evidence>
<dbReference type="Gene3D" id="1.25.40.10">
    <property type="entry name" value="Tetratricopeptide repeat domain"/>
    <property type="match status" value="1"/>
</dbReference>
<dbReference type="SMART" id="SM00862">
    <property type="entry name" value="Trans_reg_C"/>
    <property type="match status" value="1"/>
</dbReference>
<reference evidence="7" key="1">
    <citation type="journal article" date="2019" name="Int. J. Syst. Evol. Microbiol.">
        <title>The Global Catalogue of Microorganisms (GCM) 10K type strain sequencing project: providing services to taxonomists for standard genome sequencing and annotation.</title>
        <authorList>
            <consortium name="The Broad Institute Genomics Platform"/>
            <consortium name="The Broad Institute Genome Sequencing Center for Infectious Disease"/>
            <person name="Wu L."/>
            <person name="Ma J."/>
        </authorList>
    </citation>
    <scope>NUCLEOTIDE SEQUENCE [LARGE SCALE GENOMIC DNA]</scope>
    <source>
        <strain evidence="7">CGMCC 4.7367</strain>
    </source>
</reference>
<dbReference type="Gene3D" id="1.10.10.10">
    <property type="entry name" value="Winged helix-like DNA-binding domain superfamily/Winged helix DNA-binding domain"/>
    <property type="match status" value="1"/>
</dbReference>
<gene>
    <name evidence="6" type="ORF">GCM10017774_90250</name>
</gene>
<dbReference type="InterPro" id="IPR036388">
    <property type="entry name" value="WH-like_DNA-bd_sf"/>
</dbReference>
<keyword evidence="7" id="KW-1185">Reference proteome</keyword>
<evidence type="ECO:0000259" key="4">
    <source>
        <dbReference type="SMART" id="SM00862"/>
    </source>
</evidence>
<evidence type="ECO:0000259" key="5">
    <source>
        <dbReference type="SMART" id="SM01043"/>
    </source>
</evidence>
<dbReference type="SUPFAM" id="SSF46894">
    <property type="entry name" value="C-terminal effector domain of the bipartite response regulators"/>
    <property type="match status" value="1"/>
</dbReference>